<dbReference type="Proteomes" id="UP000253307">
    <property type="component" value="Unassembled WGS sequence"/>
</dbReference>
<dbReference type="EMBL" id="QOPE01000038">
    <property type="protein sequence ID" value="RCL39733.1"/>
    <property type="molecule type" value="Genomic_DNA"/>
</dbReference>
<dbReference type="AlphaFoldDB" id="A0A368BR14"/>
<comment type="caution">
    <text evidence="1">The sequence shown here is derived from an EMBL/GenBank/DDBJ whole genome shotgun (WGS) entry which is preliminary data.</text>
</comment>
<evidence type="ECO:0000313" key="2">
    <source>
        <dbReference type="Proteomes" id="UP000253307"/>
    </source>
</evidence>
<name>A0A368BR14_9GAMM</name>
<reference evidence="1 2" key="1">
    <citation type="journal article" date="2018" name="Microbiome">
        <title>Fine metagenomic profile of the Mediterranean stratified and mixed water columns revealed by assembly and recruitment.</title>
        <authorList>
            <person name="Haro-Moreno J.M."/>
            <person name="Lopez-Perez M."/>
            <person name="De La Torre J.R."/>
            <person name="Picazo A."/>
            <person name="Camacho A."/>
            <person name="Rodriguez-Valera F."/>
        </authorList>
    </citation>
    <scope>NUCLEOTIDE SEQUENCE [LARGE SCALE GENOMIC DNA]</scope>
    <source>
        <strain evidence="1">MED-G82</strain>
    </source>
</reference>
<evidence type="ECO:0008006" key="3">
    <source>
        <dbReference type="Google" id="ProtNLM"/>
    </source>
</evidence>
<organism evidence="1 2">
    <name type="scientific">SAR86 cluster bacterium</name>
    <dbReference type="NCBI Taxonomy" id="2030880"/>
    <lineage>
        <taxon>Bacteria</taxon>
        <taxon>Pseudomonadati</taxon>
        <taxon>Pseudomonadota</taxon>
        <taxon>Gammaproteobacteria</taxon>
        <taxon>SAR86 cluster</taxon>
    </lineage>
</organism>
<gene>
    <name evidence="1" type="ORF">DBW96_04290</name>
</gene>
<accession>A0A368BR14</accession>
<proteinExistence type="predicted"/>
<protein>
    <recommendedName>
        <fullName evidence="3">DUF3108 domain-containing protein</fullName>
    </recommendedName>
</protein>
<evidence type="ECO:0000313" key="1">
    <source>
        <dbReference type="EMBL" id="RCL39733.1"/>
    </source>
</evidence>
<sequence>MIPDFSARYIFETDQFDFEGIRQLKTFADKRVFSFEDRARLIKAEFYSEFIDADEIKSLSYDANFRFTFFRRFTNFDFDWDTKKLISTGQYDWQATLMESPVYDPLNVQVELRKRLMLGETEFSLVLAEIKTGELVENTYAIKGETIFTLEGKEYPCVILERVRTQDNRITTYTMAKDLDYLIFKVTDNDPDGDIALTIKQLLSFG</sequence>